<reference evidence="2" key="1">
    <citation type="journal article" date="2023" name="GigaByte">
        <title>Genome assembly of the bearded iris, Iris pallida Lam.</title>
        <authorList>
            <person name="Bruccoleri R.E."/>
            <person name="Oakeley E.J."/>
            <person name="Faust A.M.E."/>
            <person name="Altorfer M."/>
            <person name="Dessus-Babus S."/>
            <person name="Burckhardt D."/>
            <person name="Oertli M."/>
            <person name="Naumann U."/>
            <person name="Petersen F."/>
            <person name="Wong J."/>
        </authorList>
    </citation>
    <scope>NUCLEOTIDE SEQUENCE</scope>
    <source>
        <strain evidence="2">GSM-AAB239-AS_SAM_17_03QT</strain>
    </source>
</reference>
<evidence type="ECO:0000313" key="2">
    <source>
        <dbReference type="EMBL" id="KAJ6853783.1"/>
    </source>
</evidence>
<dbReference type="EMBL" id="JANAVB010000398">
    <property type="protein sequence ID" value="KAJ6853783.1"/>
    <property type="molecule type" value="Genomic_DNA"/>
</dbReference>
<proteinExistence type="predicted"/>
<keyword evidence="3" id="KW-1185">Reference proteome</keyword>
<reference evidence="2" key="2">
    <citation type="submission" date="2023-04" db="EMBL/GenBank/DDBJ databases">
        <authorList>
            <person name="Bruccoleri R.E."/>
            <person name="Oakeley E.J."/>
            <person name="Faust A.-M."/>
            <person name="Dessus-Babus S."/>
            <person name="Altorfer M."/>
            <person name="Burckhardt D."/>
            <person name="Oertli M."/>
            <person name="Naumann U."/>
            <person name="Petersen F."/>
            <person name="Wong J."/>
        </authorList>
    </citation>
    <scope>NUCLEOTIDE SEQUENCE</scope>
    <source>
        <strain evidence="2">GSM-AAB239-AS_SAM_17_03QT</strain>
        <tissue evidence="2">Leaf</tissue>
    </source>
</reference>
<evidence type="ECO:0000256" key="1">
    <source>
        <dbReference type="SAM" id="MobiDB-lite"/>
    </source>
</evidence>
<comment type="caution">
    <text evidence="2">The sequence shown here is derived from an EMBL/GenBank/DDBJ whole genome shotgun (WGS) entry which is preliminary data.</text>
</comment>
<dbReference type="Proteomes" id="UP001140949">
    <property type="component" value="Unassembled WGS sequence"/>
</dbReference>
<feature type="region of interest" description="Disordered" evidence="1">
    <location>
        <begin position="30"/>
        <end position="59"/>
    </location>
</feature>
<name>A0AAX6ILD8_IRIPA</name>
<feature type="compositionally biased region" description="Low complexity" evidence="1">
    <location>
        <begin position="38"/>
        <end position="51"/>
    </location>
</feature>
<sequence length="133" mass="14058">MSAAHGKNFGYSAGRDNRIEVTGSAGASIGNVSNQGIGNANEVNVGNNNGAPEIPQSATPDAIQPAVTYSCHCCCNCPCRAQHVSELPAESTVQTVKVEPAKRGSRYSVSFLTLPQFLGRLVTGRWPIDRQAR</sequence>
<accession>A0AAX6ILD8</accession>
<evidence type="ECO:0000313" key="3">
    <source>
        <dbReference type="Proteomes" id="UP001140949"/>
    </source>
</evidence>
<organism evidence="2 3">
    <name type="scientific">Iris pallida</name>
    <name type="common">Sweet iris</name>
    <dbReference type="NCBI Taxonomy" id="29817"/>
    <lineage>
        <taxon>Eukaryota</taxon>
        <taxon>Viridiplantae</taxon>
        <taxon>Streptophyta</taxon>
        <taxon>Embryophyta</taxon>
        <taxon>Tracheophyta</taxon>
        <taxon>Spermatophyta</taxon>
        <taxon>Magnoliopsida</taxon>
        <taxon>Liliopsida</taxon>
        <taxon>Asparagales</taxon>
        <taxon>Iridaceae</taxon>
        <taxon>Iridoideae</taxon>
        <taxon>Irideae</taxon>
        <taxon>Iris</taxon>
    </lineage>
</organism>
<gene>
    <name evidence="2" type="ORF">M6B38_114270</name>
</gene>
<dbReference type="AlphaFoldDB" id="A0AAX6ILD8"/>
<protein>
    <submittedName>
        <fullName evidence="2">Uncharacterized protein</fullName>
    </submittedName>
</protein>